<accession>A0AAN8IY86</accession>
<keyword evidence="1" id="KW-0175">Coiled coil</keyword>
<feature type="region of interest" description="Disordered" evidence="2">
    <location>
        <begin position="252"/>
        <end position="334"/>
    </location>
</feature>
<sequence>MYYLSEKGDMEGSSVDPVQGGAQAKIPSSKEMALTGVTNAKFRWAKIFDTNNTDVKFYPSYKTQDAIILKWVPTQYAYFSSEKVIPCGDHSGEIVINGKVYPLEVFQVRNFNFEIDLFINEDCIEDTVDSSENQEVKTIEINETTNIEEGKMNDPSQQYTSKYKDHNRNKAAEKESFQIDDGITKTNYMTTSETTELPSDFVKERKVTEKNIYTTYSNNQPPASLQQPLQPPKQRNLFKLLYGNQVGNYDTYNLDDRESQKHEPTVVKRSSPAGEAPLELVNKDLNIEISGSGAKPLEKPQYEEPTSDKAKSSNSKLGEINYPETHTTKETSERTYTPYRSPYISQRTTVIDNRLSDEERKKYEDTIATLKKLLGSREDEISDLHRQLSSLRDINRSLRDEVDRYKNHVCPPSTNTLITAEYERRFVQLQNEKDIMASKVSRLNDEIHYLRKKSERNTEDNTNTNDLLKRIAELESANRNLTEANDITTSELNRKNKRISELVGDKGHYRSHESSLLHDDRYCPYKYKVYSNSLYTKTPVDDTYKSRYAEKHHQNGYSRDVEETVNNAPNEYTRNRTEVIQDETDGDDRNKRSYKSQSRSSYSQRVNDMADNNVGRFSKSTDMLHSTDLDENLFPELTKYSTFNAGDMFSSRGRNFTSNRSNVYRPRPRSADGRTYYSYVTGKSESPQKQYHVDSGDISDTPTDILLGTNPMDRCFSHSSPFRAKKTTNYGSDSSLSEDDEGYHTIYRKRSKSVLGRGRYDDAVYLTETQPVETEHCHITTIRPSASMEGLAPHNHRLEPSLTGCGYRSVLPKPLITQQNKHLYTSSQSTIDFSNSITHGMRPYSPSSPADIKTNDIVKFSRQGGKLSIGFVRFIGQLPGRSGIYLGVELYKEEGKHDGVFDEVRYFKCKPNKGVFVAYNKVVMAWTTF</sequence>
<dbReference type="Pfam" id="PF01302">
    <property type="entry name" value="CAP_GLY"/>
    <property type="match status" value="1"/>
</dbReference>
<feature type="region of interest" description="Disordered" evidence="2">
    <location>
        <begin position="565"/>
        <end position="613"/>
    </location>
</feature>
<organism evidence="4 5">
    <name type="scientific">Patella caerulea</name>
    <name type="common">Rayed Mediterranean limpet</name>
    <dbReference type="NCBI Taxonomy" id="87958"/>
    <lineage>
        <taxon>Eukaryota</taxon>
        <taxon>Metazoa</taxon>
        <taxon>Spiralia</taxon>
        <taxon>Lophotrochozoa</taxon>
        <taxon>Mollusca</taxon>
        <taxon>Gastropoda</taxon>
        <taxon>Patellogastropoda</taxon>
        <taxon>Patelloidea</taxon>
        <taxon>Patellidae</taxon>
        <taxon>Patella</taxon>
    </lineage>
</organism>
<feature type="compositionally biased region" description="Basic and acidic residues" evidence="2">
    <location>
        <begin position="1"/>
        <end position="10"/>
    </location>
</feature>
<feature type="coiled-coil region" evidence="1">
    <location>
        <begin position="381"/>
        <end position="491"/>
    </location>
</feature>
<name>A0AAN8IY86_PATCE</name>
<comment type="caution">
    <text evidence="4">The sequence shown here is derived from an EMBL/GenBank/DDBJ whole genome shotgun (WGS) entry which is preliminary data.</text>
</comment>
<feature type="compositionally biased region" description="Basic and acidic residues" evidence="2">
    <location>
        <begin position="296"/>
        <end position="311"/>
    </location>
</feature>
<dbReference type="InterPro" id="IPR036859">
    <property type="entry name" value="CAP-Gly_dom_sf"/>
</dbReference>
<dbReference type="Proteomes" id="UP001347796">
    <property type="component" value="Unassembled WGS sequence"/>
</dbReference>
<keyword evidence="5" id="KW-1185">Reference proteome</keyword>
<feature type="compositionally biased region" description="Low complexity" evidence="2">
    <location>
        <begin position="595"/>
        <end position="604"/>
    </location>
</feature>
<reference evidence="4 5" key="1">
    <citation type="submission" date="2024-01" db="EMBL/GenBank/DDBJ databases">
        <title>The genome of the rayed Mediterranean limpet Patella caerulea (Linnaeus, 1758).</title>
        <authorList>
            <person name="Anh-Thu Weber A."/>
            <person name="Halstead-Nussloch G."/>
        </authorList>
    </citation>
    <scope>NUCLEOTIDE SEQUENCE [LARGE SCALE GENOMIC DNA]</scope>
    <source>
        <strain evidence="4">AATW-2023a</strain>
        <tissue evidence="4">Whole specimen</tissue>
    </source>
</reference>
<dbReference type="InterPro" id="IPR000938">
    <property type="entry name" value="CAP-Gly_domain"/>
</dbReference>
<feature type="domain" description="CAP-Gly" evidence="3">
    <location>
        <begin position="876"/>
        <end position="918"/>
    </location>
</feature>
<dbReference type="SUPFAM" id="SSF74924">
    <property type="entry name" value="Cap-Gly domain"/>
    <property type="match status" value="1"/>
</dbReference>
<proteinExistence type="predicted"/>
<dbReference type="PROSITE" id="PS50245">
    <property type="entry name" value="CAP_GLY_2"/>
    <property type="match status" value="1"/>
</dbReference>
<evidence type="ECO:0000256" key="2">
    <source>
        <dbReference type="SAM" id="MobiDB-lite"/>
    </source>
</evidence>
<evidence type="ECO:0000313" key="5">
    <source>
        <dbReference type="Proteomes" id="UP001347796"/>
    </source>
</evidence>
<feature type="region of interest" description="Disordered" evidence="2">
    <location>
        <begin position="654"/>
        <end position="674"/>
    </location>
</feature>
<dbReference type="SMART" id="SM01052">
    <property type="entry name" value="CAP_GLY"/>
    <property type="match status" value="1"/>
</dbReference>
<evidence type="ECO:0000313" key="4">
    <source>
        <dbReference type="EMBL" id="KAK6168975.1"/>
    </source>
</evidence>
<evidence type="ECO:0000259" key="3">
    <source>
        <dbReference type="PROSITE" id="PS50245"/>
    </source>
</evidence>
<gene>
    <name evidence="4" type="ORF">SNE40_020115</name>
</gene>
<dbReference type="Gene3D" id="2.30.30.190">
    <property type="entry name" value="CAP Gly-rich-like domain"/>
    <property type="match status" value="1"/>
</dbReference>
<protein>
    <recommendedName>
        <fullName evidence="3">CAP-Gly domain-containing protein</fullName>
    </recommendedName>
</protein>
<dbReference type="AlphaFoldDB" id="A0AAN8IY86"/>
<feature type="region of interest" description="Disordered" evidence="2">
    <location>
        <begin position="1"/>
        <end position="22"/>
    </location>
</feature>
<feature type="compositionally biased region" description="Basic and acidic residues" evidence="2">
    <location>
        <begin position="254"/>
        <end position="266"/>
    </location>
</feature>
<evidence type="ECO:0000256" key="1">
    <source>
        <dbReference type="SAM" id="Coils"/>
    </source>
</evidence>
<dbReference type="EMBL" id="JAZGQO010000015">
    <property type="protein sequence ID" value="KAK6168975.1"/>
    <property type="molecule type" value="Genomic_DNA"/>
</dbReference>